<feature type="compositionally biased region" description="Low complexity" evidence="1">
    <location>
        <begin position="14"/>
        <end position="28"/>
    </location>
</feature>
<evidence type="ECO:0000256" key="1">
    <source>
        <dbReference type="SAM" id="MobiDB-lite"/>
    </source>
</evidence>
<feature type="compositionally biased region" description="Basic and acidic residues" evidence="1">
    <location>
        <begin position="31"/>
        <end position="48"/>
    </location>
</feature>
<evidence type="ECO:0000313" key="4">
    <source>
        <dbReference type="Proteomes" id="UP000708208"/>
    </source>
</evidence>
<organism evidence="3 4">
    <name type="scientific">Allacma fusca</name>
    <dbReference type="NCBI Taxonomy" id="39272"/>
    <lineage>
        <taxon>Eukaryota</taxon>
        <taxon>Metazoa</taxon>
        <taxon>Ecdysozoa</taxon>
        <taxon>Arthropoda</taxon>
        <taxon>Hexapoda</taxon>
        <taxon>Collembola</taxon>
        <taxon>Symphypleona</taxon>
        <taxon>Sminthuridae</taxon>
        <taxon>Allacma</taxon>
    </lineage>
</organism>
<keyword evidence="4" id="KW-1185">Reference proteome</keyword>
<feature type="transmembrane region" description="Helical" evidence="2">
    <location>
        <begin position="135"/>
        <end position="161"/>
    </location>
</feature>
<dbReference type="Proteomes" id="UP000708208">
    <property type="component" value="Unassembled WGS sequence"/>
</dbReference>
<keyword evidence="2" id="KW-0472">Membrane</keyword>
<accession>A0A8J2KLQ2</accession>
<feature type="region of interest" description="Disordered" evidence="1">
    <location>
        <begin position="1"/>
        <end position="53"/>
    </location>
</feature>
<name>A0A8J2KLQ2_9HEXA</name>
<dbReference type="AlphaFoldDB" id="A0A8J2KLQ2"/>
<sequence length="229" mass="26034">MPGKGFGLLVKAPKGSSKSRSTNTSSGSKSKKTDKGKNNVRFRPKEDNYVPINTGMDSVAEADRSVTDSTTVQTADGDGVIRIKVRSKQLMEVFRPIRLFLNIFARFPFAIHFRIDGTIYFTYMTCFQSFNALMFTLGSIISVAIFLYILCGFVGAFIGWGSKSKERELCKLTWEERGMRQAMVPLIIFFCWSASFAIGSLYSIRYGKRFEFYYNYWNRAVQVMNMDAT</sequence>
<proteinExistence type="predicted"/>
<gene>
    <name evidence="3" type="ORF">AFUS01_LOCUS27442</name>
</gene>
<feature type="transmembrane region" description="Helical" evidence="2">
    <location>
        <begin position="182"/>
        <end position="204"/>
    </location>
</feature>
<protein>
    <submittedName>
        <fullName evidence="3">Uncharacterized protein</fullName>
    </submittedName>
</protein>
<keyword evidence="2" id="KW-1133">Transmembrane helix</keyword>
<evidence type="ECO:0000256" key="2">
    <source>
        <dbReference type="SAM" id="Phobius"/>
    </source>
</evidence>
<evidence type="ECO:0000313" key="3">
    <source>
        <dbReference type="EMBL" id="CAG7816845.1"/>
    </source>
</evidence>
<keyword evidence="2" id="KW-0812">Transmembrane</keyword>
<reference evidence="3" key="1">
    <citation type="submission" date="2021-06" db="EMBL/GenBank/DDBJ databases">
        <authorList>
            <person name="Hodson N. C."/>
            <person name="Mongue J. A."/>
            <person name="Jaron S. K."/>
        </authorList>
    </citation>
    <scope>NUCLEOTIDE SEQUENCE</scope>
</reference>
<comment type="caution">
    <text evidence="3">The sequence shown here is derived from an EMBL/GenBank/DDBJ whole genome shotgun (WGS) entry which is preliminary data.</text>
</comment>
<dbReference type="EMBL" id="CAJVCH010379924">
    <property type="protein sequence ID" value="CAG7816845.1"/>
    <property type="molecule type" value="Genomic_DNA"/>
</dbReference>